<comment type="caution">
    <text evidence="1">The sequence shown here is derived from an EMBL/GenBank/DDBJ whole genome shotgun (WGS) entry which is preliminary data.</text>
</comment>
<dbReference type="EMBL" id="JBHUDC010000008">
    <property type="protein sequence ID" value="MFD1515157.1"/>
    <property type="molecule type" value="Genomic_DNA"/>
</dbReference>
<evidence type="ECO:0000313" key="1">
    <source>
        <dbReference type="EMBL" id="MFD1515157.1"/>
    </source>
</evidence>
<gene>
    <name evidence="1" type="ORF">ACFSBT_17895</name>
</gene>
<dbReference type="RefSeq" id="WP_250875082.1">
    <property type="nucleotide sequence ID" value="NZ_JALXFV010000008.1"/>
</dbReference>
<accession>A0ABD6AZY5</accession>
<proteinExistence type="predicted"/>
<dbReference type="AlphaFoldDB" id="A0ABD6AZY5"/>
<reference evidence="1 2" key="1">
    <citation type="journal article" date="2019" name="Int. J. Syst. Evol. Microbiol.">
        <title>The Global Catalogue of Microorganisms (GCM) 10K type strain sequencing project: providing services to taxonomists for standard genome sequencing and annotation.</title>
        <authorList>
            <consortium name="The Broad Institute Genomics Platform"/>
            <consortium name="The Broad Institute Genome Sequencing Center for Infectious Disease"/>
            <person name="Wu L."/>
            <person name="Ma J."/>
        </authorList>
    </citation>
    <scope>NUCLEOTIDE SEQUENCE [LARGE SCALE GENOMIC DNA]</scope>
    <source>
        <strain evidence="1 2">CGMCC 1.12563</strain>
    </source>
</reference>
<dbReference type="PROSITE" id="PS51257">
    <property type="entry name" value="PROKAR_LIPOPROTEIN"/>
    <property type="match status" value="1"/>
</dbReference>
<organism evidence="1 2">
    <name type="scientific">Halomarina rubra</name>
    <dbReference type="NCBI Taxonomy" id="2071873"/>
    <lineage>
        <taxon>Archaea</taxon>
        <taxon>Methanobacteriati</taxon>
        <taxon>Methanobacteriota</taxon>
        <taxon>Stenosarchaea group</taxon>
        <taxon>Halobacteria</taxon>
        <taxon>Halobacteriales</taxon>
        <taxon>Natronomonadaceae</taxon>
        <taxon>Halomarina</taxon>
    </lineage>
</organism>
<name>A0ABD6AZY5_9EURY</name>
<evidence type="ECO:0000313" key="2">
    <source>
        <dbReference type="Proteomes" id="UP001597187"/>
    </source>
</evidence>
<dbReference type="Proteomes" id="UP001597187">
    <property type="component" value="Unassembled WGS sequence"/>
</dbReference>
<keyword evidence="2" id="KW-1185">Reference proteome</keyword>
<protein>
    <submittedName>
        <fullName evidence="1">Uncharacterized protein</fullName>
    </submittedName>
</protein>
<sequence length="188" mass="19925">MTGPRTRRALLRGSALALPLLAGCSLPSGDDGTTTPERYPLLEQTTLYLDPRVRLDLPSAVEHAGDAADADIALLPVDPDIDPERAVEWLLDGTAVGVLGRPAHEFLLRVQTSDAADEALGQGGYGVPSPPPHFQIGHVVRNDDGSGIVATAGFSWGDLGEDELPNDDRVLGALEQFLTDRASETPTR</sequence>